<evidence type="ECO:0000256" key="1">
    <source>
        <dbReference type="SAM" id="Phobius"/>
    </source>
</evidence>
<feature type="transmembrane region" description="Helical" evidence="1">
    <location>
        <begin position="12"/>
        <end position="30"/>
    </location>
</feature>
<accession>A0A7X2ZT57</accession>
<protein>
    <recommendedName>
        <fullName evidence="4">PH (Pleckstrin Homology) domain-containing protein</fullName>
    </recommendedName>
</protein>
<reference evidence="2 3" key="1">
    <citation type="journal article" date="2019" name="Mar. Drugs">
        <title>Comparative Genomics and CAZyme Genome Repertoires of Marine Zobellia amurskyensis KMM 3526(T) and Zobellia laminariae KMM 3676(T).</title>
        <authorList>
            <person name="Chernysheva N."/>
            <person name="Bystritskaya E."/>
            <person name="Stenkova A."/>
            <person name="Golovkin I."/>
            <person name="Nedashkovskaya O."/>
            <person name="Isaeva M."/>
        </authorList>
    </citation>
    <scope>NUCLEOTIDE SEQUENCE [LARGE SCALE GENOMIC DNA]</scope>
    <source>
        <strain evidence="2 3">KMM 3526</strain>
    </source>
</reference>
<name>A0A7X2ZT57_9FLAO</name>
<keyword evidence="3" id="KW-1185">Reference proteome</keyword>
<organism evidence="2 3">
    <name type="scientific">Zobellia amurskyensis</name>
    <dbReference type="NCBI Taxonomy" id="248905"/>
    <lineage>
        <taxon>Bacteria</taxon>
        <taxon>Pseudomonadati</taxon>
        <taxon>Bacteroidota</taxon>
        <taxon>Flavobacteriia</taxon>
        <taxon>Flavobacteriales</taxon>
        <taxon>Flavobacteriaceae</taxon>
        <taxon>Zobellia</taxon>
    </lineage>
</organism>
<keyword evidence="1" id="KW-0812">Transmembrane</keyword>
<dbReference type="RefSeq" id="WP_155599641.1">
    <property type="nucleotide sequence ID" value="NZ_RCNR01000013.1"/>
</dbReference>
<dbReference type="OrthoDB" id="1452529at2"/>
<evidence type="ECO:0000313" key="3">
    <source>
        <dbReference type="Proteomes" id="UP000540519"/>
    </source>
</evidence>
<evidence type="ECO:0008006" key="4">
    <source>
        <dbReference type="Google" id="ProtNLM"/>
    </source>
</evidence>
<proteinExistence type="predicted"/>
<evidence type="ECO:0000313" key="2">
    <source>
        <dbReference type="EMBL" id="MUH35948.1"/>
    </source>
</evidence>
<comment type="caution">
    <text evidence="2">The sequence shown here is derived from an EMBL/GenBank/DDBJ whole genome shotgun (WGS) entry which is preliminary data.</text>
</comment>
<feature type="transmembrane region" description="Helical" evidence="1">
    <location>
        <begin position="36"/>
        <end position="54"/>
    </location>
</feature>
<dbReference type="EMBL" id="RCNR01000013">
    <property type="protein sequence ID" value="MUH35948.1"/>
    <property type="molecule type" value="Genomic_DNA"/>
</dbReference>
<keyword evidence="1" id="KW-0472">Membrane</keyword>
<dbReference type="Proteomes" id="UP000540519">
    <property type="component" value="Unassembled WGS sequence"/>
</dbReference>
<sequence length="138" mass="16354">MKIRYKKKRLRINLLIVIAWGILVVLTAFFISQRRWTDYVNIVLFFFYTINYIYEYKNQYLTIADDIITKNLLFQTKKMNFNEITQIKKFAGDYILKTSQKELTINTQLIDSDSLVDLNAALEQLELPADRTPFARAV</sequence>
<keyword evidence="1" id="KW-1133">Transmembrane helix</keyword>
<gene>
    <name evidence="2" type="ORF">D9O36_08855</name>
</gene>
<dbReference type="AlphaFoldDB" id="A0A7X2ZT57"/>